<dbReference type="SUPFAM" id="SSF50156">
    <property type="entry name" value="PDZ domain-like"/>
    <property type="match status" value="1"/>
</dbReference>
<dbReference type="PROSITE" id="PS50106">
    <property type="entry name" value="PDZ"/>
    <property type="match status" value="1"/>
</dbReference>
<dbReference type="RefSeq" id="WP_013506969.1">
    <property type="nucleotide sequence ID" value="NC_014836.1"/>
</dbReference>
<dbReference type="InterPro" id="IPR036034">
    <property type="entry name" value="PDZ_sf"/>
</dbReference>
<accession>E6W4M3</accession>
<dbReference type="InterPro" id="IPR001478">
    <property type="entry name" value="PDZ"/>
</dbReference>
<gene>
    <name evidence="2" type="ordered locus">Selin_2381</name>
</gene>
<dbReference type="KEGG" id="din:Selin_2381"/>
<keyword evidence="3" id="KW-1185">Reference proteome</keyword>
<feature type="domain" description="PDZ" evidence="1">
    <location>
        <begin position="174"/>
        <end position="242"/>
    </location>
</feature>
<evidence type="ECO:0000313" key="3">
    <source>
        <dbReference type="Proteomes" id="UP000002572"/>
    </source>
</evidence>
<dbReference type="STRING" id="653733.Selin_2381"/>
<dbReference type="EMBL" id="CP002432">
    <property type="protein sequence ID" value="ADU67096.1"/>
    <property type="molecule type" value="Genomic_DNA"/>
</dbReference>
<dbReference type="SMART" id="SM00228">
    <property type="entry name" value="PDZ"/>
    <property type="match status" value="1"/>
</dbReference>
<dbReference type="AlphaFoldDB" id="E6W4M3"/>
<reference evidence="2 3" key="1">
    <citation type="submission" date="2010-12" db="EMBL/GenBank/DDBJ databases">
        <title>Complete sequence of Desulfurispirillum indicum S5.</title>
        <authorList>
            <consortium name="US DOE Joint Genome Institute"/>
            <person name="Lucas S."/>
            <person name="Copeland A."/>
            <person name="Lapidus A."/>
            <person name="Cheng J.-F."/>
            <person name="Goodwin L."/>
            <person name="Pitluck S."/>
            <person name="Chertkov O."/>
            <person name="Held B."/>
            <person name="Detter J.C."/>
            <person name="Han C."/>
            <person name="Tapia R."/>
            <person name="Land M."/>
            <person name="Hauser L."/>
            <person name="Kyrpides N."/>
            <person name="Ivanova N."/>
            <person name="Mikhailova N."/>
            <person name="Haggblom M."/>
            <person name="Rauschenbach I."/>
            <person name="Bini E."/>
            <person name="Woyke T."/>
        </authorList>
    </citation>
    <scope>NUCLEOTIDE SEQUENCE [LARGE SCALE GENOMIC DNA]</scope>
    <source>
        <strain evidence="3">ATCC BAA-1389 / DSM 22839 / S5</strain>
    </source>
</reference>
<dbReference type="Gene3D" id="2.30.42.10">
    <property type="match status" value="1"/>
</dbReference>
<dbReference type="HOGENOM" id="CLU_1014629_0_0_0"/>
<name>E6W4M3_DESIS</name>
<organism evidence="2 3">
    <name type="scientific">Desulfurispirillum indicum (strain ATCC BAA-1389 / DSM 22839 / S5)</name>
    <dbReference type="NCBI Taxonomy" id="653733"/>
    <lineage>
        <taxon>Bacteria</taxon>
        <taxon>Pseudomonadati</taxon>
        <taxon>Chrysiogenota</taxon>
        <taxon>Chrysiogenia</taxon>
        <taxon>Chrysiogenales</taxon>
        <taxon>Chrysiogenaceae</taxon>
        <taxon>Desulfurispirillum</taxon>
    </lineage>
</organism>
<dbReference type="Pfam" id="PF13180">
    <property type="entry name" value="PDZ_2"/>
    <property type="match status" value="1"/>
</dbReference>
<protein>
    <submittedName>
        <fullName evidence="2">PDZ/DHR/GLGF domain protein</fullName>
    </submittedName>
</protein>
<dbReference type="PROSITE" id="PS51257">
    <property type="entry name" value="PROKAR_LIPOPROTEIN"/>
    <property type="match status" value="1"/>
</dbReference>
<evidence type="ECO:0000259" key="1">
    <source>
        <dbReference type="PROSITE" id="PS50106"/>
    </source>
</evidence>
<sequence length="274" mass="30013">MRILILLVAAITLAGCAQSGYKQFYNPYVDARTLPDVELISESEEPQVFGTDNFDRDILILRSKKYIPVGYSSFNGGYEDTKNAAAQAKRVGATIVLVSSQYTNTQTTTSTLLLPDNKTTYHSGSVYGNTSYNSANSGYLGNSTTTGTYSGTSTTYGTKAVPITSHQRRYDQSAVYFVKSNQKYKFGVQFNDLTPAQRTQYERNTGVLINVVIEDSPAFYSNVLAGDVLVAVDGATVKNTNHAMQLMGSVPPSQEHSVLKVIRNGQEKDIQVQF</sequence>
<proteinExistence type="predicted"/>
<dbReference type="OrthoDB" id="9786137at2"/>
<evidence type="ECO:0000313" key="2">
    <source>
        <dbReference type="EMBL" id="ADU67096.1"/>
    </source>
</evidence>
<dbReference type="Proteomes" id="UP000002572">
    <property type="component" value="Chromosome"/>
</dbReference>
<dbReference type="eggNOG" id="COG0265">
    <property type="taxonomic scope" value="Bacteria"/>
</dbReference>
<dbReference type="InParanoid" id="E6W4M3"/>